<reference evidence="3 4" key="1">
    <citation type="journal article" date="2012" name="J. Bacteriol.">
        <title>Complete genome sequence of the B12-producing Shimwellia blattae strain DSM 4481, isolated from a cockroach.</title>
        <authorList>
            <person name="Brzuszkiewicz E."/>
            <person name="Waschkowitz T."/>
            <person name="Wiezer A."/>
            <person name="Daniel R."/>
        </authorList>
    </citation>
    <scope>NUCLEOTIDE SEQUENCE [LARGE SCALE GENOMIC DNA]</scope>
    <source>
        <strain evidence="4">ATCC 29907 / DSM 4481 / JCM 1650 / NBRC 105725 / CDC 9005-74</strain>
    </source>
</reference>
<accession>K6W534</accession>
<sequence>MKKILLPVYFCMLPALSYSYAAHAEALTGCAAKRAEIENQIAYAKAHNNHHQVAGLEAALNETRLHCTEAGLLRERQQKVAEKERKVAEREAELTNAIETGSAKKITRKKKKVAEAQEELQEAKDALER</sequence>
<name>I2BD86_SHIBC</name>
<proteinExistence type="predicted"/>
<dbReference type="AlphaFoldDB" id="I2BD86"/>
<evidence type="ECO:0000256" key="1">
    <source>
        <dbReference type="SAM" id="MobiDB-lite"/>
    </source>
</evidence>
<dbReference type="InterPro" id="IPR009468">
    <property type="entry name" value="DUF1090"/>
</dbReference>
<dbReference type="EMBL" id="CP001560">
    <property type="protein sequence ID" value="AFJ48490.1"/>
    <property type="molecule type" value="Genomic_DNA"/>
</dbReference>
<dbReference type="KEGG" id="ebt:EBL_c34300"/>
<dbReference type="OrthoDB" id="8689941at2"/>
<dbReference type="eggNOG" id="COG1422">
    <property type="taxonomic scope" value="Bacteria"/>
</dbReference>
<feature type="signal peptide" evidence="2">
    <location>
        <begin position="1"/>
        <end position="24"/>
    </location>
</feature>
<keyword evidence="2" id="KW-0732">Signal</keyword>
<evidence type="ECO:0000313" key="4">
    <source>
        <dbReference type="Proteomes" id="UP000001955"/>
    </source>
</evidence>
<evidence type="ECO:0008006" key="5">
    <source>
        <dbReference type="Google" id="ProtNLM"/>
    </source>
</evidence>
<dbReference type="HOGENOM" id="CLU_139075_2_0_6"/>
<keyword evidence="4" id="KW-1185">Reference proteome</keyword>
<dbReference type="STRING" id="630626.EBL_c34300"/>
<dbReference type="RefSeq" id="WP_002444120.1">
    <property type="nucleotide sequence ID" value="NC_017910.1"/>
</dbReference>
<feature type="chain" id="PRO_5003655902" description="Protein YqjC" evidence="2">
    <location>
        <begin position="25"/>
        <end position="129"/>
    </location>
</feature>
<evidence type="ECO:0000313" key="3">
    <source>
        <dbReference type="EMBL" id="AFJ48490.1"/>
    </source>
</evidence>
<protein>
    <recommendedName>
        <fullName evidence="5">Protein YqjC</fullName>
    </recommendedName>
</protein>
<dbReference type="Pfam" id="PF06476">
    <property type="entry name" value="DUF1090"/>
    <property type="match status" value="1"/>
</dbReference>
<gene>
    <name evidence="3" type="ordered locus">EBL_c34300</name>
</gene>
<dbReference type="Proteomes" id="UP000001955">
    <property type="component" value="Chromosome"/>
</dbReference>
<evidence type="ECO:0000256" key="2">
    <source>
        <dbReference type="SAM" id="SignalP"/>
    </source>
</evidence>
<feature type="region of interest" description="Disordered" evidence="1">
    <location>
        <begin position="105"/>
        <end position="129"/>
    </location>
</feature>
<organism evidence="3 4">
    <name type="scientific">Shimwellia blattae (strain ATCC 29907 / DSM 4481 / JCM 1650 / NBRC 105725 / CDC 9005-74)</name>
    <name type="common">Escherichia blattae</name>
    <dbReference type="NCBI Taxonomy" id="630626"/>
    <lineage>
        <taxon>Bacteria</taxon>
        <taxon>Pseudomonadati</taxon>
        <taxon>Pseudomonadota</taxon>
        <taxon>Gammaproteobacteria</taxon>
        <taxon>Enterobacterales</taxon>
        <taxon>Enterobacteriaceae</taxon>
        <taxon>Shimwellia</taxon>
    </lineage>
</organism>
<accession>I2BD86</accession>